<dbReference type="GO" id="GO:0005254">
    <property type="term" value="F:chloride channel activity"/>
    <property type="evidence" value="ECO:0007669"/>
    <property type="project" value="InterPro"/>
</dbReference>
<evidence type="ECO:0000256" key="8">
    <source>
        <dbReference type="SAM" id="MobiDB-lite"/>
    </source>
</evidence>
<dbReference type="EMBL" id="HBIV01024762">
    <property type="protein sequence ID" value="CAE0666150.1"/>
    <property type="molecule type" value="Transcribed_RNA"/>
</dbReference>
<keyword evidence="4" id="KW-0812">Transmembrane</keyword>
<dbReference type="GO" id="GO:0005886">
    <property type="term" value="C:plasma membrane"/>
    <property type="evidence" value="ECO:0007669"/>
    <property type="project" value="UniProtKB-SubCell"/>
</dbReference>
<keyword evidence="5" id="KW-1133">Transmembrane helix</keyword>
<feature type="region of interest" description="Disordered" evidence="8">
    <location>
        <begin position="32"/>
        <end position="56"/>
    </location>
</feature>
<evidence type="ECO:0000256" key="2">
    <source>
        <dbReference type="ARBA" id="ARBA00022448"/>
    </source>
</evidence>
<evidence type="ECO:0000256" key="6">
    <source>
        <dbReference type="ARBA" id="ARBA00023065"/>
    </source>
</evidence>
<protein>
    <submittedName>
        <fullName evidence="9">Uncharacterized protein</fullName>
    </submittedName>
</protein>
<gene>
    <name evidence="9" type="ORF">LGLO00237_LOCUS17757</name>
</gene>
<evidence type="ECO:0000256" key="1">
    <source>
        <dbReference type="ARBA" id="ARBA00004651"/>
    </source>
</evidence>
<evidence type="ECO:0000256" key="3">
    <source>
        <dbReference type="ARBA" id="ARBA00022475"/>
    </source>
</evidence>
<evidence type="ECO:0000256" key="4">
    <source>
        <dbReference type="ARBA" id="ARBA00022692"/>
    </source>
</evidence>
<evidence type="ECO:0000256" key="5">
    <source>
        <dbReference type="ARBA" id="ARBA00022989"/>
    </source>
</evidence>
<sequence length="468" mass="52691">MHLRRLRKLSLRAPRTTIRSIGAGSKPGFQQVQAFSSTPSTTSTPEMPFEANPDNFPKPEFWIPRAERKGRSVFKADNTMWFGANRLLRNDRRCPSRDLNFTPLDWANHRSPYRRIRHMINIFKSSTIQRLFFPELSMTAGIALGLAYYNEIVVSGAADAMLSISPTAFGGATTAIGILAGFRLNASYGRFEECRIFWGDTNNAIRDMARETMMWLKDPGQRARMLKLLKAYPVVLNFHLNAKGGHHNIKRFDNTNGSFEDRVHAEYLAELRDIYTDGEDINDMYRMAKVKYTGGNTPIEVLTLMGETIAGSVGTVDSIYVREIDEQMQRLCAVFGASERVLRTSLPTSFTRHTSRLMHFWSNALPFAYYSTLGPFGTVFASVFTSWAIQSIEDIGVQLEEPFFVLPMRQYSDGIFDAVNQVGRNYEVYELPSAKADAAEAAELSQLKVGENIGTANGVPLKRAHESN</sequence>
<dbReference type="Pfam" id="PF25539">
    <property type="entry name" value="Bestrophin_2"/>
    <property type="match status" value="1"/>
</dbReference>
<keyword evidence="3" id="KW-1003">Cell membrane</keyword>
<name>A0A7S3YYN2_9EUKA</name>
<feature type="compositionally biased region" description="Low complexity" evidence="8">
    <location>
        <begin position="36"/>
        <end position="45"/>
    </location>
</feature>
<proteinExistence type="predicted"/>
<comment type="subcellular location">
    <subcellularLocation>
        <location evidence="1">Cell membrane</location>
        <topology evidence="1">Multi-pass membrane protein</topology>
    </subcellularLocation>
</comment>
<reference evidence="9" key="1">
    <citation type="submission" date="2021-01" db="EMBL/GenBank/DDBJ databases">
        <authorList>
            <person name="Corre E."/>
            <person name="Pelletier E."/>
            <person name="Niang G."/>
            <person name="Scheremetjew M."/>
            <person name="Finn R."/>
            <person name="Kale V."/>
            <person name="Holt S."/>
            <person name="Cochrane G."/>
            <person name="Meng A."/>
            <person name="Brown T."/>
            <person name="Cohen L."/>
        </authorList>
    </citation>
    <scope>NUCLEOTIDE SEQUENCE</scope>
    <source>
        <strain evidence="9">CCCM811</strain>
    </source>
</reference>
<keyword evidence="2" id="KW-0813">Transport</keyword>
<accession>A0A7S3YYN2</accession>
<dbReference type="AlphaFoldDB" id="A0A7S3YYN2"/>
<evidence type="ECO:0000313" key="9">
    <source>
        <dbReference type="EMBL" id="CAE0666150.1"/>
    </source>
</evidence>
<dbReference type="InterPro" id="IPR044669">
    <property type="entry name" value="YneE/VCCN1/2-like"/>
</dbReference>
<keyword evidence="7" id="KW-0472">Membrane</keyword>
<organism evidence="9">
    <name type="scientific">Lotharella globosa</name>
    <dbReference type="NCBI Taxonomy" id="91324"/>
    <lineage>
        <taxon>Eukaryota</taxon>
        <taxon>Sar</taxon>
        <taxon>Rhizaria</taxon>
        <taxon>Cercozoa</taxon>
        <taxon>Chlorarachniophyceae</taxon>
        <taxon>Lotharella</taxon>
    </lineage>
</organism>
<dbReference type="PANTHER" id="PTHR33281:SF19">
    <property type="entry name" value="VOLTAGE-DEPENDENT ANION CHANNEL-FORMING PROTEIN YNEE"/>
    <property type="match status" value="1"/>
</dbReference>
<dbReference type="PANTHER" id="PTHR33281">
    <property type="entry name" value="UPF0187 PROTEIN YNEE"/>
    <property type="match status" value="1"/>
</dbReference>
<evidence type="ECO:0000256" key="7">
    <source>
        <dbReference type="ARBA" id="ARBA00023136"/>
    </source>
</evidence>
<keyword evidence="6" id="KW-0406">Ion transport</keyword>